<organism evidence="3">
    <name type="scientific">Caldiarchaeum subterraneum</name>
    <dbReference type="NCBI Taxonomy" id="311458"/>
    <lineage>
        <taxon>Archaea</taxon>
        <taxon>Nitrososphaerota</taxon>
        <taxon>Candidatus Caldarchaeales</taxon>
        <taxon>Candidatus Caldarchaeaceae</taxon>
        <taxon>Candidatus Caldarchaeum</taxon>
    </lineage>
</organism>
<dbReference type="InterPro" id="IPR000835">
    <property type="entry name" value="HTH_MarR-typ"/>
</dbReference>
<accession>A0A7J3VS05</accession>
<dbReference type="InterPro" id="IPR036388">
    <property type="entry name" value="WH-like_DNA-bd_sf"/>
</dbReference>
<sequence length="107" mass="11761">MQRDVMVGSDIQPRSVRGSEKPVDAEEAGLTGSALAALRLIRDRGSVMSSDVSRSLSLSREHTARLLKSLYEKGLVNRSGKPFRYSLTDKGLEFVSSETMDVDRSSQ</sequence>
<name>A0A7J3VS05_CALS0</name>
<feature type="region of interest" description="Disordered" evidence="1">
    <location>
        <begin position="1"/>
        <end position="28"/>
    </location>
</feature>
<comment type="caution">
    <text evidence="3">The sequence shown here is derived from an EMBL/GenBank/DDBJ whole genome shotgun (WGS) entry which is preliminary data.</text>
</comment>
<protein>
    <submittedName>
        <fullName evidence="3">MarR family transcriptional regulator</fullName>
    </submittedName>
</protein>
<feature type="domain" description="HTH marR-type" evidence="2">
    <location>
        <begin position="30"/>
        <end position="91"/>
    </location>
</feature>
<dbReference type="SUPFAM" id="SSF46785">
    <property type="entry name" value="Winged helix' DNA-binding domain"/>
    <property type="match status" value="1"/>
</dbReference>
<dbReference type="Gene3D" id="1.10.10.10">
    <property type="entry name" value="Winged helix-like DNA-binding domain superfamily/Winged helix DNA-binding domain"/>
    <property type="match status" value="1"/>
</dbReference>
<reference evidence="3" key="1">
    <citation type="journal article" date="2020" name="mSystems">
        <title>Genome- and Community-Level Interaction Insights into Carbon Utilization and Element Cycling Functions of Hydrothermarchaeota in Hydrothermal Sediment.</title>
        <authorList>
            <person name="Zhou Z."/>
            <person name="Liu Y."/>
            <person name="Xu W."/>
            <person name="Pan J."/>
            <person name="Luo Z.H."/>
            <person name="Li M."/>
        </authorList>
    </citation>
    <scope>NUCLEOTIDE SEQUENCE [LARGE SCALE GENOMIC DNA]</scope>
    <source>
        <strain evidence="3">SpSt-1074</strain>
    </source>
</reference>
<dbReference type="Pfam" id="PF13463">
    <property type="entry name" value="HTH_27"/>
    <property type="match status" value="1"/>
</dbReference>
<dbReference type="InterPro" id="IPR036390">
    <property type="entry name" value="WH_DNA-bd_sf"/>
</dbReference>
<dbReference type="AlphaFoldDB" id="A0A7J3VS05"/>
<evidence type="ECO:0000259" key="2">
    <source>
        <dbReference type="Pfam" id="PF13463"/>
    </source>
</evidence>
<evidence type="ECO:0000256" key="1">
    <source>
        <dbReference type="SAM" id="MobiDB-lite"/>
    </source>
</evidence>
<proteinExistence type="predicted"/>
<evidence type="ECO:0000313" key="3">
    <source>
        <dbReference type="EMBL" id="HHM43865.1"/>
    </source>
</evidence>
<gene>
    <name evidence="3" type="ORF">ENM31_01020</name>
</gene>
<dbReference type="GO" id="GO:0003700">
    <property type="term" value="F:DNA-binding transcription factor activity"/>
    <property type="evidence" value="ECO:0007669"/>
    <property type="project" value="InterPro"/>
</dbReference>
<dbReference type="EMBL" id="DRXH01000039">
    <property type="protein sequence ID" value="HHM43865.1"/>
    <property type="molecule type" value="Genomic_DNA"/>
</dbReference>